<gene>
    <name evidence="1" type="ORF">RDB_LOCUS40244</name>
</gene>
<evidence type="ECO:0000313" key="2">
    <source>
        <dbReference type="Proteomes" id="UP000663846"/>
    </source>
</evidence>
<sequence length="149" mass="16720">MRGHMIVLVFDGFATFSSSSLSLKEISSRFIFPYYRCPPLSSISTRAPCPRRPRAGLRHLTPYSVYTDIPPTHKSSVADRTSRDCPTLAMVYTHTRPPSTCKASKVPLLQIREESSYPKSPRAIHNYPASLPSWGVAERRALSERADHS</sequence>
<dbReference type="Proteomes" id="UP000663846">
    <property type="component" value="Unassembled WGS sequence"/>
</dbReference>
<dbReference type="EMBL" id="CAJMWS010000265">
    <property type="protein sequence ID" value="CAE6387279.1"/>
    <property type="molecule type" value="Genomic_DNA"/>
</dbReference>
<proteinExistence type="predicted"/>
<comment type="caution">
    <text evidence="1">The sequence shown here is derived from an EMBL/GenBank/DDBJ whole genome shotgun (WGS) entry which is preliminary data.</text>
</comment>
<accession>A0A8H2WMJ0</accession>
<dbReference type="AlphaFoldDB" id="A0A8H2WMJ0"/>
<organism evidence="1 2">
    <name type="scientific">Rhizoctonia solani</name>
    <dbReference type="NCBI Taxonomy" id="456999"/>
    <lineage>
        <taxon>Eukaryota</taxon>
        <taxon>Fungi</taxon>
        <taxon>Dikarya</taxon>
        <taxon>Basidiomycota</taxon>
        <taxon>Agaricomycotina</taxon>
        <taxon>Agaricomycetes</taxon>
        <taxon>Cantharellales</taxon>
        <taxon>Ceratobasidiaceae</taxon>
        <taxon>Rhizoctonia</taxon>
    </lineage>
</organism>
<name>A0A8H2WMJ0_9AGAM</name>
<reference evidence="1" key="1">
    <citation type="submission" date="2021-01" db="EMBL/GenBank/DDBJ databases">
        <authorList>
            <person name="Kaushik A."/>
        </authorList>
    </citation>
    <scope>NUCLEOTIDE SEQUENCE</scope>
    <source>
        <strain evidence="1">AG1-1C</strain>
    </source>
</reference>
<protein>
    <submittedName>
        <fullName evidence="1">Uncharacterized protein</fullName>
    </submittedName>
</protein>
<evidence type="ECO:0000313" key="1">
    <source>
        <dbReference type="EMBL" id="CAE6387279.1"/>
    </source>
</evidence>